<sequence length="78" mass="7768">MQSVLASASLGQPLDSPKASFGLPHGYLRAKGGTFVGVSVVGGSNNSVTSASCSLASASLGQPRDNPKASFGLSRGSW</sequence>
<reference evidence="3" key="1">
    <citation type="submission" date="2020-06" db="EMBL/GenBank/DDBJ databases">
        <title>REHAB project genomes.</title>
        <authorList>
            <person name="Shaw L.P."/>
        </authorList>
    </citation>
    <scope>NUCLEOTIDE SEQUENCE [LARGE SCALE GENOMIC DNA]</scope>
    <source>
        <strain evidence="3">RHBSTW-00370</strain>
        <plasmid evidence="3">prhbstw-00370_2</plasmid>
    </source>
</reference>
<dbReference type="Proteomes" id="UP000512222">
    <property type="component" value="Plasmid pRHBSTW-00370_2"/>
</dbReference>
<accession>A0AAN5QK38</accession>
<protein>
    <submittedName>
        <fullName evidence="2">Uncharacterized protein</fullName>
    </submittedName>
</protein>
<organism evidence="2 3">
    <name type="scientific">Citrobacter freundii</name>
    <dbReference type="NCBI Taxonomy" id="546"/>
    <lineage>
        <taxon>Bacteria</taxon>
        <taxon>Pseudomonadati</taxon>
        <taxon>Pseudomonadota</taxon>
        <taxon>Gammaproteobacteria</taxon>
        <taxon>Enterobacterales</taxon>
        <taxon>Enterobacteriaceae</taxon>
        <taxon>Citrobacter</taxon>
        <taxon>Citrobacter freundii complex</taxon>
    </lineage>
</organism>
<proteinExistence type="predicted"/>
<feature type="region of interest" description="Disordered" evidence="1">
    <location>
        <begin position="56"/>
        <end position="78"/>
    </location>
</feature>
<dbReference type="AlphaFoldDB" id="A0AAN5QK38"/>
<evidence type="ECO:0000256" key="1">
    <source>
        <dbReference type="SAM" id="MobiDB-lite"/>
    </source>
</evidence>
<gene>
    <name evidence="2" type="ORF">HV178_25720</name>
</gene>
<name>A0AAN5QK38_CITFR</name>
<evidence type="ECO:0000313" key="3">
    <source>
        <dbReference type="Proteomes" id="UP000512222"/>
    </source>
</evidence>
<dbReference type="RefSeq" id="WP_139156957.1">
    <property type="nucleotide sequence ID" value="NZ_CP056574.1"/>
</dbReference>
<keyword evidence="2" id="KW-0614">Plasmid</keyword>
<geneLocation type="plasmid" evidence="3">
    <name>prhbstw-00370_2</name>
</geneLocation>
<evidence type="ECO:0000313" key="2">
    <source>
        <dbReference type="EMBL" id="QLV33361.1"/>
    </source>
</evidence>
<dbReference type="EMBL" id="CP056574">
    <property type="protein sequence ID" value="QLV33361.1"/>
    <property type="molecule type" value="Genomic_DNA"/>
</dbReference>